<name>A0ABW9KMQ2_9BACT</name>
<evidence type="ECO:0000256" key="1">
    <source>
        <dbReference type="ARBA" id="ARBA00007644"/>
    </source>
</evidence>
<dbReference type="SUPFAM" id="SSF47240">
    <property type="entry name" value="Ferritin-like"/>
    <property type="match status" value="1"/>
</dbReference>
<comment type="similarity">
    <text evidence="1">Belongs to the manganese catalase family.</text>
</comment>
<accession>A0ABW9KMQ2</accession>
<dbReference type="InterPro" id="IPR039377">
    <property type="entry name" value="Mn_catalase_dom"/>
</dbReference>
<proteinExistence type="inferred from homology"/>
<dbReference type="InterPro" id="IPR009078">
    <property type="entry name" value="Ferritin-like_SF"/>
</dbReference>
<dbReference type="InterPro" id="IPR012347">
    <property type="entry name" value="Ferritin-like"/>
</dbReference>
<dbReference type="Gene3D" id="1.20.1260.10">
    <property type="match status" value="1"/>
</dbReference>
<dbReference type="CDD" id="cd01051">
    <property type="entry name" value="Mn_catalase"/>
    <property type="match status" value="1"/>
</dbReference>
<evidence type="ECO:0000313" key="3">
    <source>
        <dbReference type="Proteomes" id="UP001634747"/>
    </source>
</evidence>
<sequence length="296" mass="32369">MYYTDKKLQWPVRVEKPNPLFARMLQQAIGGVEGEIRVCMQYFFQAWGARGPAKYRDMLLNTATEEIAHIEFLSVAVAMNLEGAPVSLQEEISADPIAGAVLNGMDMRHILSTGLSAYPGNANGVPFNMSHIYASGNIAADMYCNVAAEATGRTLATRLYHATDDPGMKEMLAFNIARDTMHQEQWLAVLEELGPSHLPVPNSFPQAQENQDFNYSFLITTTDGKPGDQANQPWTSGSAPDGKGEFNVKIAEPLGYVPDLGFGRPDTFGQKEQSNGTAAGLVNHVKDTAQKIKDKL</sequence>
<comment type="caution">
    <text evidence="2">The sequence shown here is derived from an EMBL/GenBank/DDBJ whole genome shotgun (WGS) entry which is preliminary data.</text>
</comment>
<dbReference type="Proteomes" id="UP001634747">
    <property type="component" value="Unassembled WGS sequence"/>
</dbReference>
<protein>
    <submittedName>
        <fullName evidence="2">Manganese catalase family protein</fullName>
    </submittedName>
</protein>
<evidence type="ECO:0000313" key="2">
    <source>
        <dbReference type="EMBL" id="MFN2977039.1"/>
    </source>
</evidence>
<organism evidence="2 3">
    <name type="scientific">Terriglobus aquaticus</name>
    <dbReference type="NCBI Taxonomy" id="940139"/>
    <lineage>
        <taxon>Bacteria</taxon>
        <taxon>Pseudomonadati</taxon>
        <taxon>Acidobacteriota</taxon>
        <taxon>Terriglobia</taxon>
        <taxon>Terriglobales</taxon>
        <taxon>Acidobacteriaceae</taxon>
        <taxon>Terriglobus</taxon>
    </lineage>
</organism>
<reference evidence="2 3" key="1">
    <citation type="submission" date="2024-12" db="EMBL/GenBank/DDBJ databases">
        <authorList>
            <person name="Lee Y."/>
        </authorList>
    </citation>
    <scope>NUCLEOTIDE SEQUENCE [LARGE SCALE GENOMIC DNA]</scope>
    <source>
        <strain evidence="2 3">03SUJ4</strain>
    </source>
</reference>
<gene>
    <name evidence="2" type="ORF">ACK2TP_14805</name>
</gene>
<dbReference type="InterPro" id="IPR007760">
    <property type="entry name" value="Mn_catalase"/>
</dbReference>
<keyword evidence="3" id="KW-1185">Reference proteome</keyword>
<dbReference type="RefSeq" id="WP_263414785.1">
    <property type="nucleotide sequence ID" value="NZ_BAABBH010000001.1"/>
</dbReference>
<dbReference type="Pfam" id="PF05067">
    <property type="entry name" value="Mn_catalase"/>
    <property type="match status" value="1"/>
</dbReference>
<dbReference type="EMBL" id="JBJYXY010000001">
    <property type="protein sequence ID" value="MFN2977039.1"/>
    <property type="molecule type" value="Genomic_DNA"/>
</dbReference>